<accession>A0A0U1LL57</accession>
<keyword evidence="5" id="KW-0238">DNA-binding</keyword>
<dbReference type="Gene3D" id="3.30.200.20">
    <property type="entry name" value="Phosphorylase Kinase, domain 1"/>
    <property type="match status" value="1"/>
</dbReference>
<reference evidence="10 11" key="1">
    <citation type="submission" date="2015-04" db="EMBL/GenBank/DDBJ databases">
        <authorList>
            <person name="Syromyatnikov M.Y."/>
            <person name="Popov V.N."/>
        </authorList>
    </citation>
    <scope>NUCLEOTIDE SEQUENCE [LARGE SCALE GENOMIC DNA]</scope>
    <source>
        <strain evidence="10">WF-38-12</strain>
    </source>
</reference>
<dbReference type="CDD" id="cd00067">
    <property type="entry name" value="GAL4"/>
    <property type="match status" value="1"/>
</dbReference>
<feature type="compositionally biased region" description="Polar residues" evidence="8">
    <location>
        <begin position="258"/>
        <end position="271"/>
    </location>
</feature>
<feature type="compositionally biased region" description="Polar residues" evidence="8">
    <location>
        <begin position="775"/>
        <end position="786"/>
    </location>
</feature>
<dbReference type="PANTHER" id="PTHR31845">
    <property type="entry name" value="FINGER DOMAIN PROTEIN, PUTATIVE-RELATED"/>
    <property type="match status" value="1"/>
</dbReference>
<dbReference type="Pfam" id="PF00172">
    <property type="entry name" value="Zn_clus"/>
    <property type="match status" value="1"/>
</dbReference>
<evidence type="ECO:0000313" key="11">
    <source>
        <dbReference type="Proteomes" id="UP000054383"/>
    </source>
</evidence>
<evidence type="ECO:0000256" key="3">
    <source>
        <dbReference type="ARBA" id="ARBA00022833"/>
    </source>
</evidence>
<dbReference type="PANTHER" id="PTHR31845:SF39">
    <property type="entry name" value="TRANSCRIPTION FACTOR PBCR-RELATED"/>
    <property type="match status" value="1"/>
</dbReference>
<keyword evidence="7" id="KW-0539">Nucleus</keyword>
<feature type="region of interest" description="Disordered" evidence="8">
    <location>
        <begin position="708"/>
        <end position="790"/>
    </location>
</feature>
<dbReference type="InterPro" id="IPR051089">
    <property type="entry name" value="prtT"/>
</dbReference>
<dbReference type="SUPFAM" id="SSF56112">
    <property type="entry name" value="Protein kinase-like (PK-like)"/>
    <property type="match status" value="1"/>
</dbReference>
<dbReference type="SMART" id="SM00066">
    <property type="entry name" value="GAL4"/>
    <property type="match status" value="1"/>
</dbReference>
<dbReference type="Pfam" id="PF01636">
    <property type="entry name" value="APH"/>
    <property type="match status" value="1"/>
</dbReference>
<dbReference type="GO" id="GO:0000981">
    <property type="term" value="F:DNA-binding transcription factor activity, RNA polymerase II-specific"/>
    <property type="evidence" value="ECO:0007669"/>
    <property type="project" value="InterPro"/>
</dbReference>
<dbReference type="InterPro" id="IPR011009">
    <property type="entry name" value="Kinase-like_dom_sf"/>
</dbReference>
<evidence type="ECO:0000313" key="10">
    <source>
        <dbReference type="EMBL" id="CRG83512.1"/>
    </source>
</evidence>
<proteinExistence type="predicted"/>
<dbReference type="OrthoDB" id="8062037at2759"/>
<feature type="region of interest" description="Disordered" evidence="8">
    <location>
        <begin position="180"/>
        <end position="237"/>
    </location>
</feature>
<keyword evidence="3" id="KW-0862">Zinc</keyword>
<dbReference type="AlphaFoldDB" id="A0A0U1LL57"/>
<dbReference type="EMBL" id="CVMT01000001">
    <property type="protein sequence ID" value="CRG83512.1"/>
    <property type="molecule type" value="Genomic_DNA"/>
</dbReference>
<feature type="compositionally biased region" description="Polar residues" evidence="8">
    <location>
        <begin position="212"/>
        <end position="221"/>
    </location>
</feature>
<dbReference type="Gene3D" id="3.90.1200.10">
    <property type="match status" value="1"/>
</dbReference>
<evidence type="ECO:0000256" key="2">
    <source>
        <dbReference type="ARBA" id="ARBA00022723"/>
    </source>
</evidence>
<evidence type="ECO:0000256" key="4">
    <source>
        <dbReference type="ARBA" id="ARBA00023015"/>
    </source>
</evidence>
<evidence type="ECO:0000256" key="8">
    <source>
        <dbReference type="SAM" id="MobiDB-lite"/>
    </source>
</evidence>
<dbReference type="GO" id="GO:0008270">
    <property type="term" value="F:zinc ion binding"/>
    <property type="evidence" value="ECO:0007669"/>
    <property type="project" value="InterPro"/>
</dbReference>
<sequence length="1229" mass="136167">MDIDPRLQSANDRLNKDSASPRDRYHPRQPQHHHHLSYTNISRADGPAAAVKVGSDHHVSPDSSHSQVPGSTPSPHDEHAHNVGEFGDYLNEMSIGFNDGRDDPLADLKRPRACEACRQLKVRCELDSDHPSGSCKRCAKAKRTCVITAPSRKRQKKTDSRVTELEKKIDALTASLQASRRAASAFSDEGAHEQEAVPPRRWLGGGPPPQTSYPSSGNSPAPATKRTAGGDIKPTSKVNASYSSGLFAPFGRDDSSEANEGTASWPQTQGQFSGNANEYADLIDRGVIDVETATKSFDRYVNEISPTLPIVVFPPGTTMSSVRRDKPILFLVIMSVSISPFRPELQMPLTNEVHRLFADKVVIRGEKTLELVQAIVLSCTWYNPPDHFEELKFFPFIYMAVVMALDIGMGRVTRRKGNKQLGMLREILGKNRGSMDPDSVDTRRAWLGAYFLAVNASMALRRPLLCRWHPYMDECIDILQNSRDALPSDKVLIHWAKLSHIAEEVGFQFSMDDPSNSAFLTDAKVQFALKGFENQLDQWRREIAPENYTLLLRHAESILNIYMHEISMHTEHNFDDFKPPYRGFSDDTKITNVTAAQVDALTVCLTSIHNSMDIITSFDHDTIVCLPTVYFARTAYGFVALLKMLSAISQDNGLGQVFSLDDLKAEQYLDKVITHLKISGGKPGGRTAGKFCMILNLLKNWFVNRKSEKSKTKTGHAQGDKSHAPTVLPPITEIGTESSQSTSAPPASLVGIAPSGGLSSGETPTTTTQQWPQFNPATSATASTFMPPQGFDMAAAQQPTANFGDATNPMMTGMMADASQAEFAGFAPELGLQMPFDPEGLFSIGNMLHDGIFNMPIDDEDADVEASTLACLKDTKFACSALKRLNGGTANFVYSGQLLSSQDTKPEEVIVKHTTDYVALNREFKLDRERSVFEETMLRALNTFAPVRDNLLSPSITVRTPRLYHYDSETHTQVMEHLPGSKDLKSWLLSENGGKSISQGSARAIGHALGAWIGAFHAWASQELQTVLRKTMAKNREMQKLKYMVNYEKLATMVDTYPHILESSRAIFEQARDCAAAEISSGSSLASTQNGDYGLIHGDFWTGNVLITDHTLFVVDWELSHLGLRALDLGQMLAELFEAKHFKDIDAGVWIMQGLIEKYELLTLDMAFRAATHVGVHLVCWSGVPGWGTQQQIEDVVRIGRDFIVKGWQRDRDWFVDEGTLAFLFERDH</sequence>
<dbReference type="InterPro" id="IPR036864">
    <property type="entry name" value="Zn2-C6_fun-type_DNA-bd_sf"/>
</dbReference>
<dbReference type="GO" id="GO:0005634">
    <property type="term" value="C:nucleus"/>
    <property type="evidence" value="ECO:0007669"/>
    <property type="project" value="UniProtKB-SubCell"/>
</dbReference>
<dbReference type="PROSITE" id="PS50048">
    <property type="entry name" value="ZN2_CY6_FUNGAL_2"/>
    <property type="match status" value="1"/>
</dbReference>
<dbReference type="GO" id="GO:0000976">
    <property type="term" value="F:transcription cis-regulatory region binding"/>
    <property type="evidence" value="ECO:0007669"/>
    <property type="project" value="TreeGrafter"/>
</dbReference>
<feature type="compositionally biased region" description="Low complexity" evidence="8">
    <location>
        <begin position="755"/>
        <end position="773"/>
    </location>
</feature>
<keyword evidence="2" id="KW-0479">Metal-binding</keyword>
<evidence type="ECO:0000259" key="9">
    <source>
        <dbReference type="PROSITE" id="PS50048"/>
    </source>
</evidence>
<feature type="region of interest" description="Disordered" evidence="8">
    <location>
        <begin position="1"/>
        <end position="83"/>
    </location>
</feature>
<dbReference type="FunFam" id="4.10.240.10:FF:000003">
    <property type="entry name" value="C6 transcription factor (Leu3)"/>
    <property type="match status" value="1"/>
</dbReference>
<dbReference type="STRING" id="28573.A0A0U1LL57"/>
<dbReference type="SUPFAM" id="SSF57701">
    <property type="entry name" value="Zn2/Cys6 DNA-binding domain"/>
    <property type="match status" value="1"/>
</dbReference>
<dbReference type="PROSITE" id="PS00463">
    <property type="entry name" value="ZN2_CY6_FUNGAL_1"/>
    <property type="match status" value="1"/>
</dbReference>
<dbReference type="Gene3D" id="4.10.240.10">
    <property type="entry name" value="Zn(2)-C6 fungal-type DNA-binding domain"/>
    <property type="match status" value="1"/>
</dbReference>
<keyword evidence="6" id="KW-0804">Transcription</keyword>
<organism evidence="10 11">
    <name type="scientific">Talaromyces islandicus</name>
    <name type="common">Penicillium islandicum</name>
    <dbReference type="NCBI Taxonomy" id="28573"/>
    <lineage>
        <taxon>Eukaryota</taxon>
        <taxon>Fungi</taxon>
        <taxon>Dikarya</taxon>
        <taxon>Ascomycota</taxon>
        <taxon>Pezizomycotina</taxon>
        <taxon>Eurotiomycetes</taxon>
        <taxon>Eurotiomycetidae</taxon>
        <taxon>Eurotiales</taxon>
        <taxon>Trichocomaceae</taxon>
        <taxon>Talaromyces</taxon>
        <taxon>Talaromyces sect. Islandici</taxon>
    </lineage>
</organism>
<protein>
    <submittedName>
        <fullName evidence="10">Pentafunctional AROM polypeptide</fullName>
    </submittedName>
</protein>
<evidence type="ECO:0000256" key="7">
    <source>
        <dbReference type="ARBA" id="ARBA00023242"/>
    </source>
</evidence>
<name>A0A0U1LL57_TALIS</name>
<dbReference type="CDD" id="cd12148">
    <property type="entry name" value="fungal_TF_MHR"/>
    <property type="match status" value="1"/>
</dbReference>
<evidence type="ECO:0000256" key="6">
    <source>
        <dbReference type="ARBA" id="ARBA00023163"/>
    </source>
</evidence>
<keyword evidence="4" id="KW-0805">Transcription regulation</keyword>
<dbReference type="Proteomes" id="UP000054383">
    <property type="component" value="Unassembled WGS sequence"/>
</dbReference>
<evidence type="ECO:0000256" key="1">
    <source>
        <dbReference type="ARBA" id="ARBA00004123"/>
    </source>
</evidence>
<gene>
    <name evidence="10" type="ORF">PISL3812_00864</name>
</gene>
<feature type="region of interest" description="Disordered" evidence="8">
    <location>
        <begin position="249"/>
        <end position="271"/>
    </location>
</feature>
<feature type="compositionally biased region" description="Polar residues" evidence="8">
    <location>
        <begin position="735"/>
        <end position="745"/>
    </location>
</feature>
<feature type="compositionally biased region" description="Basic and acidic residues" evidence="8">
    <location>
        <begin position="13"/>
        <end position="26"/>
    </location>
</feature>
<feature type="domain" description="Zn(2)-C6 fungal-type" evidence="9">
    <location>
        <begin position="113"/>
        <end position="147"/>
    </location>
</feature>
<dbReference type="GO" id="GO:0001216">
    <property type="term" value="F:DNA-binding transcription activator activity"/>
    <property type="evidence" value="ECO:0007669"/>
    <property type="project" value="UniProtKB-ARBA"/>
</dbReference>
<evidence type="ECO:0000256" key="5">
    <source>
        <dbReference type="ARBA" id="ARBA00023125"/>
    </source>
</evidence>
<feature type="compositionally biased region" description="Basic residues" evidence="8">
    <location>
        <begin position="27"/>
        <end position="36"/>
    </location>
</feature>
<comment type="subcellular location">
    <subcellularLocation>
        <location evidence="1">Nucleus</location>
    </subcellularLocation>
</comment>
<dbReference type="InterPro" id="IPR001138">
    <property type="entry name" value="Zn2Cys6_DnaBD"/>
</dbReference>
<keyword evidence="11" id="KW-1185">Reference proteome</keyword>
<dbReference type="InterPro" id="IPR002575">
    <property type="entry name" value="Aminoglycoside_PTrfase"/>
</dbReference>